<dbReference type="PANTHER" id="PTHR12778:SF10">
    <property type="entry name" value="MAJOR FACILITATOR SUPERFAMILY DOMAIN-CONTAINING PROTEIN 3"/>
    <property type="match status" value="1"/>
</dbReference>
<evidence type="ECO:0000256" key="4">
    <source>
        <dbReference type="ARBA" id="ARBA00022989"/>
    </source>
</evidence>
<keyword evidence="5 6" id="KW-0472">Membrane</keyword>
<dbReference type="Proteomes" id="UP000286806">
    <property type="component" value="Unassembled WGS sequence"/>
</dbReference>
<feature type="transmembrane region" description="Helical" evidence="6">
    <location>
        <begin position="151"/>
        <end position="175"/>
    </location>
</feature>
<feature type="transmembrane region" description="Helical" evidence="6">
    <location>
        <begin position="269"/>
        <end position="290"/>
    </location>
</feature>
<feature type="transmembrane region" description="Helical" evidence="6">
    <location>
        <begin position="115"/>
        <end position="139"/>
    </location>
</feature>
<evidence type="ECO:0000313" key="7">
    <source>
        <dbReference type="EMBL" id="GBL45666.1"/>
    </source>
</evidence>
<evidence type="ECO:0000313" key="8">
    <source>
        <dbReference type="Proteomes" id="UP000286806"/>
    </source>
</evidence>
<feature type="transmembrane region" description="Helical" evidence="6">
    <location>
        <begin position="23"/>
        <end position="46"/>
    </location>
</feature>
<feature type="transmembrane region" description="Helical" evidence="6">
    <location>
        <begin position="90"/>
        <end position="109"/>
    </location>
</feature>
<dbReference type="CDD" id="cd17486">
    <property type="entry name" value="MFS_AmpG_like"/>
    <property type="match status" value="1"/>
</dbReference>
<feature type="transmembrane region" description="Helical" evidence="6">
    <location>
        <begin position="232"/>
        <end position="257"/>
    </location>
</feature>
<proteinExistence type="predicted"/>
<dbReference type="PANTHER" id="PTHR12778">
    <property type="entry name" value="SOLUTE CARRIER FAMILY 33 ACETYL-COA TRANSPORTER -RELATED"/>
    <property type="match status" value="1"/>
</dbReference>
<accession>A0A401JDM2</accession>
<organism evidence="7 8">
    <name type="scientific">Sulfuriferula multivorans</name>
    <dbReference type="NCBI Taxonomy" id="1559896"/>
    <lineage>
        <taxon>Bacteria</taxon>
        <taxon>Pseudomonadati</taxon>
        <taxon>Pseudomonadota</taxon>
        <taxon>Betaproteobacteria</taxon>
        <taxon>Nitrosomonadales</taxon>
        <taxon>Sulfuricellaceae</taxon>
        <taxon>Sulfuriferula</taxon>
    </lineage>
</organism>
<feature type="transmembrane region" description="Helical" evidence="6">
    <location>
        <begin position="181"/>
        <end position="201"/>
    </location>
</feature>
<dbReference type="InterPro" id="IPR004752">
    <property type="entry name" value="AmpG_permease/AT-1"/>
</dbReference>
<dbReference type="EMBL" id="BGOW01000014">
    <property type="protein sequence ID" value="GBL45666.1"/>
    <property type="molecule type" value="Genomic_DNA"/>
</dbReference>
<dbReference type="InterPro" id="IPR036259">
    <property type="entry name" value="MFS_trans_sf"/>
</dbReference>
<keyword evidence="2" id="KW-0813">Transport</keyword>
<keyword evidence="8" id="KW-1185">Reference proteome</keyword>
<dbReference type="Gene3D" id="1.20.1250.20">
    <property type="entry name" value="MFS general substrate transporter like domains"/>
    <property type="match status" value="1"/>
</dbReference>
<dbReference type="Pfam" id="PF07690">
    <property type="entry name" value="MFS_1"/>
    <property type="match status" value="1"/>
</dbReference>
<dbReference type="OrthoDB" id="9787815at2"/>
<evidence type="ECO:0000256" key="6">
    <source>
        <dbReference type="SAM" id="Phobius"/>
    </source>
</evidence>
<keyword evidence="3 6" id="KW-0812">Transmembrane</keyword>
<keyword evidence="4 6" id="KW-1133">Transmembrane helix</keyword>
<comment type="caution">
    <text evidence="7">The sequence shown here is derived from an EMBL/GenBank/DDBJ whole genome shotgun (WGS) entry which is preliminary data.</text>
</comment>
<feature type="transmembrane region" description="Helical" evidence="6">
    <location>
        <begin position="52"/>
        <end position="69"/>
    </location>
</feature>
<dbReference type="AlphaFoldDB" id="A0A401JDM2"/>
<dbReference type="InterPro" id="IPR011701">
    <property type="entry name" value="MFS"/>
</dbReference>
<feature type="transmembrane region" description="Helical" evidence="6">
    <location>
        <begin position="324"/>
        <end position="348"/>
    </location>
</feature>
<evidence type="ECO:0000256" key="3">
    <source>
        <dbReference type="ARBA" id="ARBA00022692"/>
    </source>
</evidence>
<dbReference type="GO" id="GO:0016020">
    <property type="term" value="C:membrane"/>
    <property type="evidence" value="ECO:0007669"/>
    <property type="project" value="UniProtKB-SubCell"/>
</dbReference>
<evidence type="ECO:0000256" key="1">
    <source>
        <dbReference type="ARBA" id="ARBA00004141"/>
    </source>
</evidence>
<gene>
    <name evidence="7" type="ORF">SFMTTN_1476</name>
</gene>
<protein>
    <submittedName>
        <fullName evidence="7">AmpG permease</fullName>
    </submittedName>
</protein>
<sequence>MTQQVAKPSWQETLKSIFSGRMLVALVMGFTSGLPLLLTGSVLQAWLKDSGVSLAAIGAASLIGLPYTLKFLWAPLFDRFTLPLFGRRRGWLLLMQIILAAALVGLSWSNPATNLWGVALAALLVTFFSASQDIVVDAYRRESLQDAELGFGSALFVNGYRIGMLLAGGGGLILADLLSFPVMYQLMAAFMGVGIITTLLAREPALAPGAPRTLKSAVIEPFVEFFKREEAWLILAFILFYKLGDTLATAISTPFYLDLGFTKTEIGAVVKLFGFWATILGGTLGGIWILRMGMYRALWTFGILQMLSTFGFVLLAHLGPHLSGLAAVVAVENFTGGLGTAAFVGFMGAMTDKRFTATQYALLSSLMGVPRVILSAPTGWMAETMGWTLFFLTCTLMALPGLWLLRRFKGWTEPASA</sequence>
<feature type="transmembrane region" description="Helical" evidence="6">
    <location>
        <begin position="386"/>
        <end position="405"/>
    </location>
</feature>
<name>A0A401JDM2_9PROT</name>
<evidence type="ECO:0000256" key="5">
    <source>
        <dbReference type="ARBA" id="ARBA00023136"/>
    </source>
</evidence>
<feature type="transmembrane region" description="Helical" evidence="6">
    <location>
        <begin position="297"/>
        <end position="318"/>
    </location>
</feature>
<comment type="subcellular location">
    <subcellularLocation>
        <location evidence="1">Membrane</location>
        <topology evidence="1">Multi-pass membrane protein</topology>
    </subcellularLocation>
</comment>
<dbReference type="RefSeq" id="WP_124704478.1">
    <property type="nucleotide sequence ID" value="NZ_BGOW01000014.1"/>
</dbReference>
<dbReference type="GO" id="GO:0022857">
    <property type="term" value="F:transmembrane transporter activity"/>
    <property type="evidence" value="ECO:0007669"/>
    <property type="project" value="InterPro"/>
</dbReference>
<evidence type="ECO:0000256" key="2">
    <source>
        <dbReference type="ARBA" id="ARBA00022448"/>
    </source>
</evidence>
<reference evidence="7 8" key="1">
    <citation type="journal article" date="2019" name="Front. Microbiol.">
        <title>Genomes of Neutrophilic Sulfur-Oxidizing Chemolithoautotrophs Representing 9 Proteobacterial Species From 8 Genera.</title>
        <authorList>
            <person name="Watanabe T."/>
            <person name="Kojima H."/>
            <person name="Umezawa K."/>
            <person name="Hori C."/>
            <person name="Takasuka T.E."/>
            <person name="Kato Y."/>
            <person name="Fukui M."/>
        </authorList>
    </citation>
    <scope>NUCLEOTIDE SEQUENCE [LARGE SCALE GENOMIC DNA]</scope>
    <source>
        <strain evidence="7 8">TTN</strain>
    </source>
</reference>
<dbReference type="SUPFAM" id="SSF103473">
    <property type="entry name" value="MFS general substrate transporter"/>
    <property type="match status" value="1"/>
</dbReference>
<feature type="transmembrane region" description="Helical" evidence="6">
    <location>
        <begin position="360"/>
        <end position="380"/>
    </location>
</feature>
<dbReference type="NCBIfam" id="TIGR00901">
    <property type="entry name" value="2A0125"/>
    <property type="match status" value="1"/>
</dbReference>